<gene>
    <name evidence="8" type="ORF">QUV96_03935</name>
</gene>
<comment type="similarity">
    <text evidence="2 6">Belongs to the class-I pyridoxal-phosphate-dependent aminotransferase family.</text>
</comment>
<organism evidence="8 9">
    <name type="scientific">Amedibacillus dolichus</name>
    <dbReference type="NCBI Taxonomy" id="31971"/>
    <lineage>
        <taxon>Bacteria</taxon>
        <taxon>Bacillati</taxon>
        <taxon>Bacillota</taxon>
        <taxon>Erysipelotrichia</taxon>
        <taxon>Erysipelotrichales</taxon>
        <taxon>Erysipelotrichaceae</taxon>
        <taxon>Amedibacillus</taxon>
    </lineage>
</organism>
<proteinExistence type="inferred from homology"/>
<keyword evidence="9" id="KW-1185">Reference proteome</keyword>
<keyword evidence="5" id="KW-0663">Pyridoxal phosphate</keyword>
<reference evidence="8 9" key="2">
    <citation type="submission" date="2023-06" db="EMBL/GenBank/DDBJ databases">
        <title>Identification and characterization of horizontal gene transfer across gut microbiota members of farm animals based on homology search.</title>
        <authorList>
            <person name="Schwarzerova J."/>
            <person name="Nykrynova M."/>
            <person name="Jureckova K."/>
            <person name="Cejkova D."/>
            <person name="Rychlik I."/>
        </authorList>
    </citation>
    <scope>NUCLEOTIDE SEQUENCE [LARGE SCALE GENOMIC DNA]</scope>
    <source>
        <strain evidence="8 9">ET39</strain>
    </source>
</reference>
<dbReference type="InterPro" id="IPR004838">
    <property type="entry name" value="NHTrfase_class1_PyrdxlP-BS"/>
</dbReference>
<dbReference type="PROSITE" id="PS00105">
    <property type="entry name" value="AA_TRANSFER_CLASS_1"/>
    <property type="match status" value="1"/>
</dbReference>
<dbReference type="Pfam" id="PF00155">
    <property type="entry name" value="Aminotran_1_2"/>
    <property type="match status" value="1"/>
</dbReference>
<dbReference type="Gene3D" id="3.40.640.10">
    <property type="entry name" value="Type I PLP-dependent aspartate aminotransferase-like (Major domain)"/>
    <property type="match status" value="1"/>
</dbReference>
<evidence type="ECO:0000256" key="6">
    <source>
        <dbReference type="RuleBase" id="RU000481"/>
    </source>
</evidence>
<evidence type="ECO:0000313" key="9">
    <source>
        <dbReference type="Proteomes" id="UP001529340"/>
    </source>
</evidence>
<comment type="caution">
    <text evidence="8">The sequence shown here is derived from an EMBL/GenBank/DDBJ whole genome shotgun (WGS) entry which is preliminary data.</text>
</comment>
<evidence type="ECO:0000259" key="7">
    <source>
        <dbReference type="Pfam" id="PF00155"/>
    </source>
</evidence>
<dbReference type="EC" id="2.6.1.-" evidence="6"/>
<keyword evidence="4 6" id="KW-0808">Transferase</keyword>
<dbReference type="InterPro" id="IPR050596">
    <property type="entry name" value="AspAT/PAT-like"/>
</dbReference>
<feature type="domain" description="Aminotransferase class I/classII large" evidence="7">
    <location>
        <begin position="48"/>
        <end position="376"/>
    </location>
</feature>
<dbReference type="RefSeq" id="WP_289607251.1">
    <property type="nucleotide sequence ID" value="NZ_JAUDCG010000012.1"/>
</dbReference>
<evidence type="ECO:0000256" key="2">
    <source>
        <dbReference type="ARBA" id="ARBA00007441"/>
    </source>
</evidence>
<sequence>MKSKMKKAFQQFEGGLFSSVEKADVGDGFETMRAAGVDMMSWADPFQPDDAVPAHVRAAALRAIEGADGEHYTAPTGNLHLRTCIAKHWETRYGLALDPARNIIITPGSDSALYFAMLPFLEEGDEVIVPTPCYPNNLQNITMANARAVFMELKAEDGYQIDGALLESLVTPRTKMIVLTHPNNPTTTVFNEASLSAVRKTVLTHDLVLVCDQAFEDFTFEHPMIAPAAMEGMLPHTVTVCSASKGFGLSGYRVGWIIADDTVMDVLYGCAVSVVGATHTASQQAIIAAFEDPSFMEAYAQAYDARRHKAVELLGNIPGVEVQLPQSGFLCWVDIHELGSSSEICARLLKEANVSVNDGINYGPGGERGFRIVLGVYRENEKVFDALERIARVLWTISREKGLAKQDQ</sequence>
<keyword evidence="3 6" id="KW-0032">Aminotransferase</keyword>
<accession>A0ABT7UAZ7</accession>
<dbReference type="Proteomes" id="UP001529340">
    <property type="component" value="Unassembled WGS sequence"/>
</dbReference>
<dbReference type="CDD" id="cd00609">
    <property type="entry name" value="AAT_like"/>
    <property type="match status" value="1"/>
</dbReference>
<name>A0ABT7UAZ7_9FIRM</name>
<evidence type="ECO:0000256" key="4">
    <source>
        <dbReference type="ARBA" id="ARBA00022679"/>
    </source>
</evidence>
<evidence type="ECO:0000256" key="5">
    <source>
        <dbReference type="ARBA" id="ARBA00022898"/>
    </source>
</evidence>
<dbReference type="PANTHER" id="PTHR46383">
    <property type="entry name" value="ASPARTATE AMINOTRANSFERASE"/>
    <property type="match status" value="1"/>
</dbReference>
<dbReference type="InterPro" id="IPR015421">
    <property type="entry name" value="PyrdxlP-dep_Trfase_major"/>
</dbReference>
<dbReference type="InterPro" id="IPR004839">
    <property type="entry name" value="Aminotransferase_I/II_large"/>
</dbReference>
<comment type="cofactor">
    <cofactor evidence="1 6">
        <name>pyridoxal 5'-phosphate</name>
        <dbReference type="ChEBI" id="CHEBI:597326"/>
    </cofactor>
</comment>
<reference evidence="9" key="1">
    <citation type="submission" date="2023-06" db="EMBL/GenBank/DDBJ databases">
        <title>Identification and characterization of horizontal gene transfer across gut microbiota members of farm animals based on homology search.</title>
        <authorList>
            <person name="Zeman M."/>
            <person name="Kubasova T."/>
            <person name="Jahodarova E."/>
            <person name="Nykrynova M."/>
            <person name="Rychlik I."/>
        </authorList>
    </citation>
    <scope>NUCLEOTIDE SEQUENCE [LARGE SCALE GENOMIC DNA]</scope>
    <source>
        <strain evidence="9">ET39</strain>
    </source>
</reference>
<evidence type="ECO:0000256" key="1">
    <source>
        <dbReference type="ARBA" id="ARBA00001933"/>
    </source>
</evidence>
<evidence type="ECO:0000256" key="3">
    <source>
        <dbReference type="ARBA" id="ARBA00022576"/>
    </source>
</evidence>
<dbReference type="GO" id="GO:0008483">
    <property type="term" value="F:transaminase activity"/>
    <property type="evidence" value="ECO:0007669"/>
    <property type="project" value="UniProtKB-KW"/>
</dbReference>
<evidence type="ECO:0000313" key="8">
    <source>
        <dbReference type="EMBL" id="MDM8156787.1"/>
    </source>
</evidence>
<dbReference type="EMBL" id="JAUDCG010000012">
    <property type="protein sequence ID" value="MDM8156787.1"/>
    <property type="molecule type" value="Genomic_DNA"/>
</dbReference>
<dbReference type="InterPro" id="IPR015424">
    <property type="entry name" value="PyrdxlP-dep_Trfase"/>
</dbReference>
<protein>
    <recommendedName>
        <fullName evidence="6">Aminotransferase</fullName>
        <ecNumber evidence="6">2.6.1.-</ecNumber>
    </recommendedName>
</protein>
<dbReference type="SUPFAM" id="SSF53383">
    <property type="entry name" value="PLP-dependent transferases"/>
    <property type="match status" value="1"/>
</dbReference>